<dbReference type="EMBL" id="UINC01105346">
    <property type="protein sequence ID" value="SVC69210.1"/>
    <property type="molecule type" value="Genomic_DNA"/>
</dbReference>
<reference evidence="1" key="1">
    <citation type="submission" date="2018-05" db="EMBL/GenBank/DDBJ databases">
        <authorList>
            <person name="Lanie J.A."/>
            <person name="Ng W.-L."/>
            <person name="Kazmierczak K.M."/>
            <person name="Andrzejewski T.M."/>
            <person name="Davidsen T.M."/>
            <person name="Wayne K.J."/>
            <person name="Tettelin H."/>
            <person name="Glass J.I."/>
            <person name="Rusch D."/>
            <person name="Podicherti R."/>
            <person name="Tsui H.-C.T."/>
            <person name="Winkler M.E."/>
        </authorList>
    </citation>
    <scope>NUCLEOTIDE SEQUENCE</scope>
</reference>
<organism evidence="1">
    <name type="scientific">marine metagenome</name>
    <dbReference type="NCBI Taxonomy" id="408172"/>
    <lineage>
        <taxon>unclassified sequences</taxon>
        <taxon>metagenomes</taxon>
        <taxon>ecological metagenomes</taxon>
    </lineage>
</organism>
<evidence type="ECO:0000313" key="1">
    <source>
        <dbReference type="EMBL" id="SVC69210.1"/>
    </source>
</evidence>
<dbReference type="AlphaFoldDB" id="A0A382P8Q8"/>
<gene>
    <name evidence="1" type="ORF">METZ01_LOCUS322064</name>
</gene>
<feature type="non-terminal residue" evidence="1">
    <location>
        <position position="96"/>
    </location>
</feature>
<name>A0A382P8Q8_9ZZZZ</name>
<proteinExistence type="predicted"/>
<protein>
    <submittedName>
        <fullName evidence="1">Uncharacterized protein</fullName>
    </submittedName>
</protein>
<accession>A0A382P8Q8</accession>
<sequence length="96" mass="10704">MKKIIKQLLIFYLGTISIIFSQDEDVLLTIDNVDEEYQTFDILYSSPVDVSGFQFDISGIAIDTIYHEIDGLVSFDNNTVLGINITGEPLLPADNS</sequence>